<evidence type="ECO:0000256" key="1">
    <source>
        <dbReference type="SAM" id="MobiDB-lite"/>
    </source>
</evidence>
<feature type="compositionally biased region" description="Low complexity" evidence="1">
    <location>
        <begin position="866"/>
        <end position="880"/>
    </location>
</feature>
<feature type="compositionally biased region" description="Polar residues" evidence="1">
    <location>
        <begin position="577"/>
        <end position="614"/>
    </location>
</feature>
<feature type="region of interest" description="Disordered" evidence="1">
    <location>
        <begin position="765"/>
        <end position="902"/>
    </location>
</feature>
<dbReference type="EnsemblMetazoa" id="XM_029487858.1">
    <property type="protein sequence ID" value="XP_029343718.1"/>
    <property type="gene ID" value="LOC103310310"/>
</dbReference>
<organism evidence="2 3">
    <name type="scientific">Acyrthosiphon pisum</name>
    <name type="common">Pea aphid</name>
    <dbReference type="NCBI Taxonomy" id="7029"/>
    <lineage>
        <taxon>Eukaryota</taxon>
        <taxon>Metazoa</taxon>
        <taxon>Ecdysozoa</taxon>
        <taxon>Arthropoda</taxon>
        <taxon>Hexapoda</taxon>
        <taxon>Insecta</taxon>
        <taxon>Pterygota</taxon>
        <taxon>Neoptera</taxon>
        <taxon>Paraneoptera</taxon>
        <taxon>Hemiptera</taxon>
        <taxon>Sternorrhyncha</taxon>
        <taxon>Aphidomorpha</taxon>
        <taxon>Aphidoidea</taxon>
        <taxon>Aphididae</taxon>
        <taxon>Macrosiphini</taxon>
        <taxon>Acyrthosiphon</taxon>
    </lineage>
</organism>
<sequence length="902" mass="96424">MDLRLYFIVNISTVLIHEVVFSKCDFQTKTYNHFTKSYVDGFQRKERQVPIDPSRMYLPPRIDSIAFSGFGGQIEVSNTFGSNNNGYGEVENVQDTFAKSPTTDFSNYGLSSKTTDDASGVQTTLGSYDSSTHTSNGPIGSSLDQSNGYKTVSPGGNNFGQLLNKNNDHISGGNLPGTNNYYGSSLDTALIPTNNDFVAQAGTEDGYGQNDLLNTAQNQSLTKYNGATATSQFGQHPTSEGYQYSQQGTIGNMAGDYGNVDLITSKPSLQDNNRIGGQNPYGQGGNGNVGPNGGLQFSIDNSEYGNTEPNLYSQKYTSRDQIYSQIGNGNRHNTQLNVEKSIDISNNPSSIGSAGFPSSVPNFYSKDNPITKSTSQSNNNIINGNYGQNEFSNNRGFQAEGYSKEVSSSGYGPYPRESNQGVSATTQSYGQNDFEKPKTDSYSLNFKDLPHSGESFSQSLPINNGFEQSPTNAYNQKVTGINKDQIGGTSIIGSQSLDSVGTSNGVQSSGEKYQNSYSQSSSGVQSFNQEQGSSNYDNGFDLSPQSQLQSSNNFGQSGSHSIGNEGNYGQISPAYNRFNQDQQNYQMSNSYGPTTGPSQLFINGRNPVQSQPNGPANDGYNEGRPSNGPNGFDESRPSTPQVSNNYTRSEYQPSSLSDHGYGQSGPVPSSSGEYYQGSSSNELNDFGQNRPSTPQGGRPNNNGPAGSQSLSTTRNSFNQNSNTNGAYPQEAPQDSKSYGENSVKHNSLNRDNIATAQLGYSQNGLATQSSGQENSSSLPGYGQRIGPCTSKNGGDVGQGKTSTVSPSDPSYEIRNQKKHSTLVPKGQFQNSNLPNSGKGVQISSNANNNGNNYGEPGHNSFSNFSPGNQPNQPINPGTNNCDTSKRGDATNGAAFSPLNTGY</sequence>
<feature type="region of interest" description="Disordered" evidence="1">
    <location>
        <begin position="365"/>
        <end position="450"/>
    </location>
</feature>
<reference evidence="2" key="2">
    <citation type="submission" date="2022-06" db="UniProtKB">
        <authorList>
            <consortium name="EnsemblMetazoa"/>
        </authorList>
    </citation>
    <scope>IDENTIFICATION</scope>
</reference>
<feature type="compositionally biased region" description="Polar residues" evidence="1">
    <location>
        <begin position="765"/>
        <end position="778"/>
    </location>
</feature>
<feature type="compositionally biased region" description="Low complexity" evidence="1">
    <location>
        <begin position="542"/>
        <end position="551"/>
    </location>
</feature>
<feature type="compositionally biased region" description="Low complexity" evidence="1">
    <location>
        <begin position="375"/>
        <end position="389"/>
    </location>
</feature>
<feature type="region of interest" description="Disordered" evidence="1">
    <location>
        <begin position="494"/>
        <end position="745"/>
    </location>
</feature>
<feature type="compositionally biased region" description="Gly residues" evidence="1">
    <location>
        <begin position="282"/>
        <end position="293"/>
    </location>
</feature>
<proteinExistence type="predicted"/>
<name>A0A8R2NMW2_ACYPI</name>
<reference evidence="3" key="1">
    <citation type="submission" date="2010-06" db="EMBL/GenBank/DDBJ databases">
        <authorList>
            <person name="Jiang H."/>
            <person name="Abraham K."/>
            <person name="Ali S."/>
            <person name="Alsbrooks S.L."/>
            <person name="Anim B.N."/>
            <person name="Anosike U.S."/>
            <person name="Attaway T."/>
            <person name="Bandaranaike D.P."/>
            <person name="Battles P.K."/>
            <person name="Bell S.N."/>
            <person name="Bell A.V."/>
            <person name="Beltran B."/>
            <person name="Bickham C."/>
            <person name="Bustamante Y."/>
            <person name="Caleb T."/>
            <person name="Canada A."/>
            <person name="Cardenas V."/>
            <person name="Carter K."/>
            <person name="Chacko J."/>
            <person name="Chandrabose M.N."/>
            <person name="Chavez D."/>
            <person name="Chavez A."/>
            <person name="Chen L."/>
            <person name="Chu H.-S."/>
            <person name="Claassen K.J."/>
            <person name="Cockrell R."/>
            <person name="Collins M."/>
            <person name="Cooper J.A."/>
            <person name="Cree A."/>
            <person name="Curry S.M."/>
            <person name="Da Y."/>
            <person name="Dao M.D."/>
            <person name="Das B."/>
            <person name="Davila M.-L."/>
            <person name="Davy-Carroll L."/>
            <person name="Denson S."/>
            <person name="Dinh H."/>
            <person name="Ebong V.E."/>
            <person name="Edwards J.R."/>
            <person name="Egan A."/>
            <person name="El-Daye J."/>
            <person name="Escobedo L."/>
            <person name="Fernandez S."/>
            <person name="Fernando P.R."/>
            <person name="Flagg N."/>
            <person name="Forbes L.D."/>
            <person name="Fowler R.G."/>
            <person name="Fu Q."/>
            <person name="Gabisi R.A."/>
            <person name="Ganer J."/>
            <person name="Garbino Pronczuk A."/>
            <person name="Garcia R.M."/>
            <person name="Garner T."/>
            <person name="Garrett T.E."/>
            <person name="Gonzalez D.A."/>
            <person name="Hamid H."/>
            <person name="Hawkins E.S."/>
            <person name="Hirani K."/>
            <person name="Hogues M.E."/>
            <person name="Hollins B."/>
            <person name="Hsiao C.-H."/>
            <person name="Jabil R."/>
            <person name="James M.L."/>
            <person name="Jhangiani S.N."/>
            <person name="Johnson B."/>
            <person name="Johnson Q."/>
            <person name="Joshi V."/>
            <person name="Kalu J.B."/>
            <person name="Kam C."/>
            <person name="Kashfia A."/>
            <person name="Keebler J."/>
            <person name="Kisamo H."/>
            <person name="Kovar C.L."/>
            <person name="Lago L.A."/>
            <person name="Lai C.-Y."/>
            <person name="Laidlaw J."/>
            <person name="Lara F."/>
            <person name="Le T.-K."/>
            <person name="Lee S.L."/>
            <person name="Legall F.H."/>
            <person name="Lemon S.J."/>
            <person name="Lewis L.R."/>
            <person name="Li B."/>
            <person name="Liu Y."/>
            <person name="Liu Y.-S."/>
            <person name="Lopez J."/>
            <person name="Lozado R.J."/>
            <person name="Lu J."/>
            <person name="Madu R.C."/>
            <person name="Maheshwari M."/>
            <person name="Maheshwari R."/>
            <person name="Malloy K."/>
            <person name="Martinez E."/>
            <person name="Mathew T."/>
            <person name="Mercado I.C."/>
            <person name="Mercado C."/>
            <person name="Meyer B."/>
            <person name="Montgomery K."/>
            <person name="Morgan M.B."/>
            <person name="Munidasa M."/>
            <person name="Nazareth L.V."/>
            <person name="Nelson J."/>
            <person name="Ng B.M."/>
            <person name="Nguyen N.B."/>
            <person name="Nguyen P.Q."/>
            <person name="Nguyen T."/>
            <person name="Obregon M."/>
            <person name="Okwuonu G.O."/>
            <person name="Onwere C.G."/>
            <person name="Orozco G."/>
            <person name="Parra A."/>
            <person name="Patel S."/>
            <person name="Patil S."/>
            <person name="Perez A."/>
            <person name="Perez Y."/>
            <person name="Pham C."/>
            <person name="Primus E.L."/>
            <person name="Pu L.-L."/>
            <person name="Puazo M."/>
            <person name="Qin X."/>
            <person name="Quiroz J.B."/>
            <person name="Reese J."/>
            <person name="Richards S."/>
            <person name="Rives C.M."/>
            <person name="Robberts R."/>
            <person name="Ruiz S.J."/>
            <person name="Ruiz M.J."/>
            <person name="Santibanez J."/>
            <person name="Schneider B.W."/>
            <person name="Sisson I."/>
            <person name="Smith M."/>
            <person name="Sodergren E."/>
            <person name="Song X.-Z."/>
            <person name="Song B.B."/>
            <person name="Summersgill H."/>
            <person name="Thelus R."/>
            <person name="Thornton R.D."/>
            <person name="Trejos Z.Y."/>
            <person name="Usmani K."/>
            <person name="Vattathil S."/>
            <person name="Villasana D."/>
            <person name="Walker D.L."/>
            <person name="Wang S."/>
            <person name="Wang K."/>
            <person name="White C.S."/>
            <person name="Williams A.C."/>
            <person name="Williamson J."/>
            <person name="Wilson K."/>
            <person name="Woghiren I.O."/>
            <person name="Woodworth J.R."/>
            <person name="Worley K.C."/>
            <person name="Wright R.A."/>
            <person name="Wu W."/>
            <person name="Young L."/>
            <person name="Zhang L."/>
            <person name="Zhang J."/>
            <person name="Zhu Y."/>
            <person name="Muzny D.M."/>
            <person name="Weinstock G."/>
            <person name="Gibbs R.A."/>
        </authorList>
    </citation>
    <scope>NUCLEOTIDE SEQUENCE [LARGE SCALE GENOMIC DNA]</scope>
    <source>
        <strain evidence="3">LSR1</strain>
    </source>
</reference>
<feature type="compositionally biased region" description="Low complexity" evidence="1">
    <location>
        <begin position="513"/>
        <end position="529"/>
    </location>
</feature>
<dbReference type="OrthoDB" id="6630177at2759"/>
<dbReference type="AlphaFoldDB" id="A0A8R2NMW2"/>
<feature type="compositionally biased region" description="Polar residues" evidence="1">
    <location>
        <begin position="494"/>
        <end position="512"/>
    </location>
</feature>
<feature type="compositionally biased region" description="Low complexity" evidence="1">
    <location>
        <begin position="669"/>
        <end position="680"/>
    </location>
</feature>
<feature type="compositionally biased region" description="Polar residues" evidence="1">
    <location>
        <begin position="681"/>
        <end position="745"/>
    </location>
</feature>
<feature type="compositionally biased region" description="Polar residues" evidence="1">
    <location>
        <begin position="552"/>
        <end position="570"/>
    </location>
</feature>
<feature type="region of interest" description="Disordered" evidence="1">
    <location>
        <begin position="126"/>
        <end position="147"/>
    </location>
</feature>
<feature type="compositionally biased region" description="Polar residues" evidence="1">
    <location>
        <begin position="637"/>
        <end position="657"/>
    </location>
</feature>
<protein>
    <submittedName>
        <fullName evidence="2">Uncharacterized protein</fullName>
    </submittedName>
</protein>
<feature type="compositionally biased region" description="Polar residues" evidence="1">
    <location>
        <begin position="298"/>
        <end position="311"/>
    </location>
</feature>
<accession>A0A8R2NMW2</accession>
<dbReference type="Proteomes" id="UP000007819">
    <property type="component" value="Chromosome A1"/>
</dbReference>
<feature type="region of interest" description="Disordered" evidence="1">
    <location>
        <begin position="275"/>
        <end position="311"/>
    </location>
</feature>
<evidence type="ECO:0000313" key="2">
    <source>
        <dbReference type="EnsemblMetazoa" id="XP_029343718.1"/>
    </source>
</evidence>
<feature type="compositionally biased region" description="Low complexity" evidence="1">
    <location>
        <begin position="845"/>
        <end position="859"/>
    </location>
</feature>
<dbReference type="RefSeq" id="XP_029343718.1">
    <property type="nucleotide sequence ID" value="XM_029487858.1"/>
</dbReference>
<keyword evidence="3" id="KW-1185">Reference proteome</keyword>
<feature type="compositionally biased region" description="Polar residues" evidence="1">
    <location>
        <begin position="799"/>
        <end position="808"/>
    </location>
</feature>
<feature type="compositionally biased region" description="Polar residues" evidence="1">
    <location>
        <begin position="417"/>
        <end position="431"/>
    </location>
</feature>
<evidence type="ECO:0000313" key="3">
    <source>
        <dbReference type="Proteomes" id="UP000007819"/>
    </source>
</evidence>
<dbReference type="GeneID" id="103310310"/>